<dbReference type="STRING" id="237069.SAMN05216498_3063"/>
<dbReference type="InterPro" id="IPR016181">
    <property type="entry name" value="Acyl_CoA_acyltransferase"/>
</dbReference>
<name>A0A1H0E4V8_9BACI</name>
<reference evidence="3 4" key="1">
    <citation type="submission" date="2016-10" db="EMBL/GenBank/DDBJ databases">
        <authorList>
            <person name="de Groot N.N."/>
        </authorList>
    </citation>
    <scope>NUCLEOTIDE SEQUENCE [LARGE SCALE GENOMIC DNA]</scope>
    <source>
        <strain evidence="3 4">CGMCC 1.3442</strain>
    </source>
</reference>
<dbReference type="SUPFAM" id="SSF55729">
    <property type="entry name" value="Acyl-CoA N-acyltransferases (Nat)"/>
    <property type="match status" value="1"/>
</dbReference>
<proteinExistence type="inferred from homology"/>
<accession>A0A1H0E4V8</accession>
<dbReference type="PANTHER" id="PTHR43617">
    <property type="entry name" value="L-AMINO ACID N-ACETYLTRANSFERASE"/>
    <property type="match status" value="1"/>
</dbReference>
<dbReference type="PROSITE" id="PS51186">
    <property type="entry name" value="GNAT"/>
    <property type="match status" value="1"/>
</dbReference>
<sequence>MSDINVREMTIDDLPEVIVIENQSFQTPWKKRDFLYDLIKNKFSHYLIIEIDDQIIGYCGIWIVLEAAQITNIAVSPDERGNRYGEKLFQEVLQYTKAKGATELSLEVRQSNIVAQRLYEKFGLKAVGTRESYYQDDGEDALVMWVKL</sequence>
<dbReference type="InterPro" id="IPR000182">
    <property type="entry name" value="GNAT_dom"/>
</dbReference>
<dbReference type="RefSeq" id="WP_245686879.1">
    <property type="nucleotide sequence ID" value="NZ_BJVZ01000005.1"/>
</dbReference>
<protein>
    <recommendedName>
        <fullName evidence="1">[Ribosomal protein bS18]-alanine N-acetyltransferase</fullName>
        <ecNumber evidence="1">2.3.1.266</ecNumber>
    </recommendedName>
</protein>
<organism evidence="3 4">
    <name type="scientific">Tenuibacillus multivorans</name>
    <dbReference type="NCBI Taxonomy" id="237069"/>
    <lineage>
        <taxon>Bacteria</taxon>
        <taxon>Bacillati</taxon>
        <taxon>Bacillota</taxon>
        <taxon>Bacilli</taxon>
        <taxon>Bacillales</taxon>
        <taxon>Bacillaceae</taxon>
        <taxon>Tenuibacillus</taxon>
    </lineage>
</organism>
<dbReference type="EMBL" id="FNIG01000008">
    <property type="protein sequence ID" value="SDN77338.1"/>
    <property type="molecule type" value="Genomic_DNA"/>
</dbReference>
<feature type="domain" description="N-acetyltransferase" evidence="2">
    <location>
        <begin position="4"/>
        <end position="148"/>
    </location>
</feature>
<evidence type="ECO:0000313" key="4">
    <source>
        <dbReference type="Proteomes" id="UP000199334"/>
    </source>
</evidence>
<dbReference type="Pfam" id="PF00583">
    <property type="entry name" value="Acetyltransf_1"/>
    <property type="match status" value="1"/>
</dbReference>
<evidence type="ECO:0000256" key="1">
    <source>
        <dbReference type="RuleBase" id="RU363094"/>
    </source>
</evidence>
<comment type="function">
    <text evidence="1">Acetylates the N-terminal alanine of ribosomal protein bS18.</text>
</comment>
<evidence type="ECO:0000313" key="3">
    <source>
        <dbReference type="EMBL" id="SDN77338.1"/>
    </source>
</evidence>
<dbReference type="InterPro" id="IPR050276">
    <property type="entry name" value="MshD_Acetyltransferase"/>
</dbReference>
<dbReference type="Gene3D" id="3.40.630.30">
    <property type="match status" value="1"/>
</dbReference>
<dbReference type="CDD" id="cd04301">
    <property type="entry name" value="NAT_SF"/>
    <property type="match status" value="1"/>
</dbReference>
<comment type="catalytic activity">
    <reaction evidence="1">
        <text>N-terminal L-alanyl-[ribosomal protein bS18] + acetyl-CoA = N-terminal N(alpha)-acetyl-L-alanyl-[ribosomal protein bS18] + CoA + H(+)</text>
        <dbReference type="Rhea" id="RHEA:43756"/>
        <dbReference type="Rhea" id="RHEA-COMP:10676"/>
        <dbReference type="Rhea" id="RHEA-COMP:10677"/>
        <dbReference type="ChEBI" id="CHEBI:15378"/>
        <dbReference type="ChEBI" id="CHEBI:57287"/>
        <dbReference type="ChEBI" id="CHEBI:57288"/>
        <dbReference type="ChEBI" id="CHEBI:64718"/>
        <dbReference type="ChEBI" id="CHEBI:83683"/>
        <dbReference type="EC" id="2.3.1.266"/>
    </reaction>
</comment>
<dbReference type="Proteomes" id="UP000199334">
    <property type="component" value="Unassembled WGS sequence"/>
</dbReference>
<gene>
    <name evidence="3" type="ORF">SAMN05216498_3063</name>
</gene>
<dbReference type="AlphaFoldDB" id="A0A1H0E4V8"/>
<comment type="similarity">
    <text evidence="1">Belongs to the acetyltransferase family. RimI subfamily.</text>
</comment>
<dbReference type="GO" id="GO:0005737">
    <property type="term" value="C:cytoplasm"/>
    <property type="evidence" value="ECO:0007669"/>
    <property type="project" value="UniProtKB-SubCell"/>
</dbReference>
<dbReference type="InterPro" id="IPR006464">
    <property type="entry name" value="AcTrfase_RimI/Ard1"/>
</dbReference>
<keyword evidence="1" id="KW-0963">Cytoplasm</keyword>
<keyword evidence="4" id="KW-1185">Reference proteome</keyword>
<dbReference type="PANTHER" id="PTHR43617:SF20">
    <property type="entry name" value="N-ALPHA-ACETYLTRANSFERASE RIMI"/>
    <property type="match status" value="1"/>
</dbReference>
<dbReference type="GO" id="GO:0008999">
    <property type="term" value="F:protein-N-terminal-alanine acetyltransferase activity"/>
    <property type="evidence" value="ECO:0007669"/>
    <property type="project" value="UniProtKB-EC"/>
</dbReference>
<evidence type="ECO:0000259" key="2">
    <source>
        <dbReference type="PROSITE" id="PS51186"/>
    </source>
</evidence>
<dbReference type="EC" id="2.3.1.266" evidence="1"/>
<dbReference type="NCBIfam" id="TIGR01575">
    <property type="entry name" value="rimI"/>
    <property type="match status" value="1"/>
</dbReference>
<keyword evidence="3" id="KW-0808">Transferase</keyword>
<comment type="subcellular location">
    <subcellularLocation>
        <location evidence="1">Cytoplasm</location>
    </subcellularLocation>
</comment>